<dbReference type="EMBL" id="MCFA01000335">
    <property type="protein sequence ID" value="ORX93586.1"/>
    <property type="molecule type" value="Genomic_DNA"/>
</dbReference>
<sequence>LAVFCDGTWCGRETGTFSNIQLLAEMVGEIDFTPKPDEPSQRRATRVNTISPFWGFQGGHKGKMAEANAAPPLLPIAGYQEGVGLNKTFLEYVWDGATASTIAEECTSVYKFIVEHFSPEKEIWMFGLSRGAYTARCVAGMINNCGIINVKSQPGLSDEDIWTLCYEVYRTYRSPLEVDQPGSERSATFRNNPRHVWQVKRPIKFLGLFDTVGSLGIPRLNAGVGFDWPEFYDQKISSVVQHVYHAVSLHDRLWMFQPCLAFEGDGPDKAQIHQKWFPGCHYDLGRQAFRFLRQGPQSQLEKYIGVLPGQLSKTIVPNEVLSDCVLRWMLQSISEHDPWGLLIPNINEKFRNFDARLMHPSDHGVSTGSGDVYDNILDYAPAGSLLSLVQKFGSHAVEGLNEIWPKIGENIQGLLGLKVLLRILAATADRRIPGGRADVFNYKEKEKLGDIELNVMTLAKILEYNDKGKARYPSRTLENWQLWRRTFG</sequence>
<feature type="non-terminal residue" evidence="2">
    <location>
        <position position="1"/>
    </location>
</feature>
<dbReference type="PANTHER" id="PTHR33840">
    <property type="match status" value="1"/>
</dbReference>
<organism evidence="2 3">
    <name type="scientific">Clohesyomyces aquaticus</name>
    <dbReference type="NCBI Taxonomy" id="1231657"/>
    <lineage>
        <taxon>Eukaryota</taxon>
        <taxon>Fungi</taxon>
        <taxon>Dikarya</taxon>
        <taxon>Ascomycota</taxon>
        <taxon>Pezizomycotina</taxon>
        <taxon>Dothideomycetes</taxon>
        <taxon>Pleosporomycetidae</taxon>
        <taxon>Pleosporales</taxon>
        <taxon>Lindgomycetaceae</taxon>
        <taxon>Clohesyomyces</taxon>
    </lineage>
</organism>
<name>A0A1Y1Y780_9PLEO</name>
<reference evidence="2 3" key="1">
    <citation type="submission" date="2016-07" db="EMBL/GenBank/DDBJ databases">
        <title>Pervasive Adenine N6-methylation of Active Genes in Fungi.</title>
        <authorList>
            <consortium name="DOE Joint Genome Institute"/>
            <person name="Mondo S.J."/>
            <person name="Dannebaum R.O."/>
            <person name="Kuo R.C."/>
            <person name="Labutti K."/>
            <person name="Haridas S."/>
            <person name="Kuo A."/>
            <person name="Salamov A."/>
            <person name="Ahrendt S.R."/>
            <person name="Lipzen A."/>
            <person name="Sullivan W."/>
            <person name="Andreopoulos W.B."/>
            <person name="Clum A."/>
            <person name="Lindquist E."/>
            <person name="Daum C."/>
            <person name="Ramamoorthy G.K."/>
            <person name="Gryganskyi A."/>
            <person name="Culley D."/>
            <person name="Magnuson J.K."/>
            <person name="James T.Y."/>
            <person name="O'Malley M.A."/>
            <person name="Stajich J.E."/>
            <person name="Spatafora J.W."/>
            <person name="Visel A."/>
            <person name="Grigoriev I.V."/>
        </authorList>
    </citation>
    <scope>NUCLEOTIDE SEQUENCE [LARGE SCALE GENOMIC DNA]</scope>
    <source>
        <strain evidence="2 3">CBS 115471</strain>
    </source>
</reference>
<accession>A0A1Y1Y780</accession>
<dbReference type="PANTHER" id="PTHR33840:SF16">
    <property type="entry name" value="DUF2235 DOMAIN-CONTAINING PROTEIN"/>
    <property type="match status" value="1"/>
</dbReference>
<dbReference type="STRING" id="1231657.A0A1Y1Y780"/>
<evidence type="ECO:0000259" key="1">
    <source>
        <dbReference type="Pfam" id="PF09994"/>
    </source>
</evidence>
<gene>
    <name evidence="2" type="ORF">BCR34DRAFT_450003</name>
</gene>
<keyword evidence="3" id="KW-1185">Reference proteome</keyword>
<dbReference type="Pfam" id="PF09994">
    <property type="entry name" value="T6SS_Tle1-like_cat"/>
    <property type="match status" value="1"/>
</dbReference>
<evidence type="ECO:0000313" key="3">
    <source>
        <dbReference type="Proteomes" id="UP000193144"/>
    </source>
</evidence>
<dbReference type="Proteomes" id="UP000193144">
    <property type="component" value="Unassembled WGS sequence"/>
</dbReference>
<feature type="non-terminal residue" evidence="2">
    <location>
        <position position="488"/>
    </location>
</feature>
<evidence type="ECO:0000313" key="2">
    <source>
        <dbReference type="EMBL" id="ORX93586.1"/>
    </source>
</evidence>
<comment type="caution">
    <text evidence="2">The sequence shown here is derived from an EMBL/GenBank/DDBJ whole genome shotgun (WGS) entry which is preliminary data.</text>
</comment>
<dbReference type="OrthoDB" id="59699at2759"/>
<proteinExistence type="predicted"/>
<protein>
    <recommendedName>
        <fullName evidence="1">T6SS Phospholipase effector Tle1-like catalytic domain-containing protein</fullName>
    </recommendedName>
</protein>
<feature type="domain" description="T6SS Phospholipase effector Tle1-like catalytic" evidence="1">
    <location>
        <begin position="2"/>
        <end position="331"/>
    </location>
</feature>
<dbReference type="InterPro" id="IPR018712">
    <property type="entry name" value="Tle1-like_cat"/>
</dbReference>
<dbReference type="AlphaFoldDB" id="A0A1Y1Y780"/>